<comment type="similarity">
    <text evidence="1 3">Belongs to the short-chain dehydrogenases/reductases (SDR) family.</text>
</comment>
<dbReference type="SUPFAM" id="SSF51735">
    <property type="entry name" value="NAD(P)-binding Rossmann-fold domains"/>
    <property type="match status" value="1"/>
</dbReference>
<dbReference type="PANTHER" id="PTHR44196:SF2">
    <property type="entry name" value="SHORT-CHAIN DEHYDROGENASE-RELATED"/>
    <property type="match status" value="1"/>
</dbReference>
<dbReference type="InterPro" id="IPR036291">
    <property type="entry name" value="NAD(P)-bd_dom_sf"/>
</dbReference>
<evidence type="ECO:0000313" key="5">
    <source>
        <dbReference type="Proteomes" id="UP001342631"/>
    </source>
</evidence>
<evidence type="ECO:0000256" key="1">
    <source>
        <dbReference type="ARBA" id="ARBA00006484"/>
    </source>
</evidence>
<dbReference type="PRINTS" id="PR00081">
    <property type="entry name" value="GDHRDH"/>
</dbReference>
<keyword evidence="5" id="KW-1185">Reference proteome</keyword>
<dbReference type="PIRSF" id="PIRSF000126">
    <property type="entry name" value="11-beta-HSD1"/>
    <property type="match status" value="1"/>
</dbReference>
<name>A0ABQ6R350_9BACT</name>
<evidence type="ECO:0000256" key="3">
    <source>
        <dbReference type="RuleBase" id="RU000363"/>
    </source>
</evidence>
<dbReference type="InterPro" id="IPR002347">
    <property type="entry name" value="SDR_fam"/>
</dbReference>
<sequence>MALERGSLALCYIGAPGGFTMSRKVALITGASAGLGEQFAEQFAKDGHDVILVARGAAKLEALARKLEQAHGVKAHVLATDLGQPSAPDQLFARVQELGLAVDFLVNNAGFGSSGPFLDQDLGREAEMVEVNCTALLKLTHLFARPMRERKQGRILNIASTAGFQPGPYMATYYATKAFVLSFTEALAFELEGTGVTVTCHCPGATKTEFTARAGNAESRLFKRSGVAEAPEVAGHAYAAMMKGRVLAVHGVLNQLAAFSLRFSPRAAVRFVTAKLNRQA</sequence>
<proteinExistence type="inferred from homology"/>
<keyword evidence="2" id="KW-0560">Oxidoreductase</keyword>
<evidence type="ECO:0000256" key="2">
    <source>
        <dbReference type="ARBA" id="ARBA00023002"/>
    </source>
</evidence>
<accession>A0ABQ6R350</accession>
<comment type="caution">
    <text evidence="4">The sequence shown here is derived from an EMBL/GenBank/DDBJ whole genome shotgun (WGS) entry which is preliminary data.</text>
</comment>
<evidence type="ECO:0000313" key="4">
    <source>
        <dbReference type="EMBL" id="GMU10274.1"/>
    </source>
</evidence>
<reference evidence="4 5" key="1">
    <citation type="journal article" date="2024" name="Arch. Microbiol.">
        <title>Corallococcus caeni sp. nov., a novel myxobacterium isolated from activated sludge.</title>
        <authorList>
            <person name="Tomita S."/>
            <person name="Nakai R."/>
            <person name="Kuroda K."/>
            <person name="Kurashita H."/>
            <person name="Hatamoto M."/>
            <person name="Yamaguchi T."/>
            <person name="Narihiro T."/>
        </authorList>
    </citation>
    <scope>NUCLEOTIDE SEQUENCE [LARGE SCALE GENOMIC DNA]</scope>
    <source>
        <strain evidence="4 5">NO1</strain>
    </source>
</reference>
<dbReference type="EMBL" id="BTTX01000007">
    <property type="protein sequence ID" value="GMU10274.1"/>
    <property type="molecule type" value="Genomic_DNA"/>
</dbReference>
<dbReference type="PRINTS" id="PR00080">
    <property type="entry name" value="SDRFAMILY"/>
</dbReference>
<dbReference type="PANTHER" id="PTHR44196">
    <property type="entry name" value="DEHYDROGENASE/REDUCTASE SDR FAMILY MEMBER 7B"/>
    <property type="match status" value="1"/>
</dbReference>
<dbReference type="Pfam" id="PF00106">
    <property type="entry name" value="adh_short"/>
    <property type="match status" value="1"/>
</dbReference>
<organism evidence="4 5">
    <name type="scientific">Corallococcus caeni</name>
    <dbReference type="NCBI Taxonomy" id="3082388"/>
    <lineage>
        <taxon>Bacteria</taxon>
        <taxon>Pseudomonadati</taxon>
        <taxon>Myxococcota</taxon>
        <taxon>Myxococcia</taxon>
        <taxon>Myxococcales</taxon>
        <taxon>Cystobacterineae</taxon>
        <taxon>Myxococcaceae</taxon>
        <taxon>Corallococcus</taxon>
    </lineage>
</organism>
<protein>
    <submittedName>
        <fullName evidence="4">SDR family oxidoreductase</fullName>
    </submittedName>
</protein>
<gene>
    <name evidence="4" type="ORF">ASNO1_65280</name>
</gene>
<dbReference type="Gene3D" id="3.40.50.720">
    <property type="entry name" value="NAD(P)-binding Rossmann-like Domain"/>
    <property type="match status" value="1"/>
</dbReference>
<dbReference type="Proteomes" id="UP001342631">
    <property type="component" value="Unassembled WGS sequence"/>
</dbReference>